<dbReference type="InterPro" id="IPR043733">
    <property type="entry name" value="DUF5677"/>
</dbReference>
<dbReference type="Proteomes" id="UP000012371">
    <property type="component" value="Unassembled WGS sequence"/>
</dbReference>
<gene>
    <name evidence="1" type="ORF">LEP1GSC203_0414</name>
</gene>
<protein>
    <submittedName>
        <fullName evidence="1">Uncharacterized protein</fullName>
    </submittedName>
</protein>
<evidence type="ECO:0000313" key="2">
    <source>
        <dbReference type="Proteomes" id="UP000012371"/>
    </source>
</evidence>
<name>N1VUZ0_9LEPT</name>
<organism evidence="1 2">
    <name type="scientific">Leptospira terpstrae serovar Hualin str. LT 11-33 = ATCC 700639</name>
    <dbReference type="NCBI Taxonomy" id="1257025"/>
    <lineage>
        <taxon>Bacteria</taxon>
        <taxon>Pseudomonadati</taxon>
        <taxon>Spirochaetota</taxon>
        <taxon>Spirochaetia</taxon>
        <taxon>Leptospirales</taxon>
        <taxon>Leptospiraceae</taxon>
        <taxon>Leptospira</taxon>
    </lineage>
</organism>
<accession>N1VUZ0</accession>
<dbReference type="EMBL" id="AOGW02000001">
    <property type="protein sequence ID" value="EMY63544.1"/>
    <property type="molecule type" value="Genomic_DNA"/>
</dbReference>
<dbReference type="AlphaFoldDB" id="N1VUZ0"/>
<proteinExistence type="predicted"/>
<reference evidence="1" key="1">
    <citation type="submission" date="2013-03" db="EMBL/GenBank/DDBJ databases">
        <authorList>
            <person name="Harkins D.M."/>
            <person name="Durkin A.S."/>
            <person name="Brinkac L.M."/>
            <person name="Haft D.H."/>
            <person name="Selengut J.D."/>
            <person name="Sanka R."/>
            <person name="DePew J."/>
            <person name="Purushe J."/>
            <person name="Hartskeerl R.A."/>
            <person name="Ahmed A."/>
            <person name="van der Linden H."/>
            <person name="Goris M.G.A."/>
            <person name="Vinetz J.M."/>
            <person name="Sutton G.G."/>
            <person name="Nierman W.C."/>
            <person name="Fouts D.E."/>
        </authorList>
    </citation>
    <scope>NUCLEOTIDE SEQUENCE [LARGE SCALE GENOMIC DNA]</scope>
    <source>
        <strain evidence="1">LT 11-33</strain>
    </source>
</reference>
<evidence type="ECO:0000313" key="1">
    <source>
        <dbReference type="EMBL" id="EMY63544.1"/>
    </source>
</evidence>
<sequence length="224" mass="27139">MYLNLIQLLRDKNYYSAKIIYRSLIEHYLKSQYLLSNFDKNKNLSFDYHLYGKIEEFINDIKMKNLHRSLKGMDKLNEWELVKSSFPEIEFKTKKDLNDEIQNFSIKNIIKKLTYLFKEYSQIHDHFEIITRDYWESSMFVHGNPGANDFLIKSNNQYNEDEILDIYNMITIPFFFIFDTIKFILYHSKARFSLPIQNENKLHLDLESLVPKISKKIEYLKEIE</sequence>
<keyword evidence="2" id="KW-1185">Reference proteome</keyword>
<dbReference type="Pfam" id="PF18928">
    <property type="entry name" value="DUF5677"/>
    <property type="match status" value="1"/>
</dbReference>
<comment type="caution">
    <text evidence="1">The sequence shown here is derived from an EMBL/GenBank/DDBJ whole genome shotgun (WGS) entry which is preliminary data.</text>
</comment>